<comment type="function">
    <text evidence="5">Catalyzes the NADPH-dependent reduction of N-acetyl-5-glutamyl phosphate to yield N-acetyl-L-glutamate 5-semialdehyde.</text>
</comment>
<sequence>MRAAVAGASGYAGGELLRLLLGHPEFEIGALTAASSAGSPLGAHQPHLAPLADRIIQDTTADALAGHDVVFLALPHGHSAAVAAQLGEETIVVDCGADHRLADPAAWQEFYGGEHAGTWPYGLPELPGQREVLKTARRIAVPGCYPTSVLLALAPAYAAGLAGPDVVVVAASGTSGAGKSLKPHLLGSEVMGAVSAYGVGGVHRHTPEMEQGLSAVAGTPVRVSFTPTLAPMSRGILATCTSPAAPGVTRESLRSAYEAALKAEPFVRLLPEGTWPATSMTYGANTAALQVTLDERADRVVAVIAIDNLTKGTAGGAVQSVNLALGLPEELGLPTTGVAP</sequence>
<evidence type="ECO:0000313" key="9">
    <source>
        <dbReference type="Proteomes" id="UP001500902"/>
    </source>
</evidence>
<dbReference type="EMBL" id="BAAAZP010000021">
    <property type="protein sequence ID" value="GAA3652749.1"/>
    <property type="molecule type" value="Genomic_DNA"/>
</dbReference>
<dbReference type="CDD" id="cd24148">
    <property type="entry name" value="AGPR_1_actinobacAGPR_like"/>
    <property type="match status" value="1"/>
</dbReference>
<dbReference type="InterPro" id="IPR023013">
    <property type="entry name" value="AGPR_AS"/>
</dbReference>
<dbReference type="RefSeq" id="WP_344874291.1">
    <property type="nucleotide sequence ID" value="NZ_BAAAZP010000021.1"/>
</dbReference>
<comment type="subcellular location">
    <subcellularLocation>
        <location evidence="5">Cytoplasm</location>
    </subcellularLocation>
</comment>
<evidence type="ECO:0000256" key="3">
    <source>
        <dbReference type="ARBA" id="ARBA00022857"/>
    </source>
</evidence>
<keyword evidence="3 5" id="KW-0521">NADP</keyword>
<evidence type="ECO:0000256" key="2">
    <source>
        <dbReference type="ARBA" id="ARBA00022605"/>
    </source>
</evidence>
<dbReference type="Gene3D" id="3.40.50.720">
    <property type="entry name" value="NAD(P)-binding Rossmann-like Domain"/>
    <property type="match status" value="1"/>
</dbReference>
<dbReference type="CDD" id="cd23934">
    <property type="entry name" value="AGPR_1_C"/>
    <property type="match status" value="1"/>
</dbReference>
<dbReference type="Proteomes" id="UP001500902">
    <property type="component" value="Unassembled WGS sequence"/>
</dbReference>
<comment type="caution">
    <text evidence="8">The sequence shown here is derived from an EMBL/GenBank/DDBJ whole genome shotgun (WGS) entry which is preliminary data.</text>
</comment>
<dbReference type="SUPFAM" id="SSF51735">
    <property type="entry name" value="NAD(P)-binding Rossmann-fold domains"/>
    <property type="match status" value="1"/>
</dbReference>
<name>A0ABP7B962_9ACTN</name>
<evidence type="ECO:0000259" key="7">
    <source>
        <dbReference type="SMART" id="SM00859"/>
    </source>
</evidence>
<dbReference type="SMART" id="SM00859">
    <property type="entry name" value="Semialdhyde_dh"/>
    <property type="match status" value="1"/>
</dbReference>
<keyword evidence="2 5" id="KW-0028">Amino-acid biosynthesis</keyword>
<comment type="similarity">
    <text evidence="5">Belongs to the NAGSA dehydrogenase family. Type 1 subfamily.</text>
</comment>
<protein>
    <recommendedName>
        <fullName evidence="5">N-acetyl-gamma-glutamyl-phosphate reductase</fullName>
        <shortName evidence="5">AGPR</shortName>
        <ecNumber evidence="5">1.2.1.38</ecNumber>
    </recommendedName>
    <alternativeName>
        <fullName evidence="5">N-acetyl-glutamate semialdehyde dehydrogenase</fullName>
        <shortName evidence="5">NAGSA dehydrogenase</shortName>
    </alternativeName>
</protein>
<dbReference type="PANTHER" id="PTHR32338:SF10">
    <property type="entry name" value="N-ACETYL-GAMMA-GLUTAMYL-PHOSPHATE REDUCTASE, CHLOROPLASTIC-RELATED"/>
    <property type="match status" value="1"/>
</dbReference>
<dbReference type="InterPro" id="IPR000706">
    <property type="entry name" value="AGPR_type-1"/>
</dbReference>
<dbReference type="InterPro" id="IPR050085">
    <property type="entry name" value="AGPR"/>
</dbReference>
<comment type="pathway">
    <text evidence="5">Amino-acid biosynthesis; L-arginine biosynthesis; N(2)-acetyl-L-ornithine from L-glutamate: step 3/4.</text>
</comment>
<comment type="catalytic activity">
    <reaction evidence="5">
        <text>N-acetyl-L-glutamate 5-semialdehyde + phosphate + NADP(+) = N-acetyl-L-glutamyl 5-phosphate + NADPH + H(+)</text>
        <dbReference type="Rhea" id="RHEA:21588"/>
        <dbReference type="ChEBI" id="CHEBI:15378"/>
        <dbReference type="ChEBI" id="CHEBI:29123"/>
        <dbReference type="ChEBI" id="CHEBI:43474"/>
        <dbReference type="ChEBI" id="CHEBI:57783"/>
        <dbReference type="ChEBI" id="CHEBI:57936"/>
        <dbReference type="ChEBI" id="CHEBI:58349"/>
        <dbReference type="EC" id="1.2.1.38"/>
    </reaction>
</comment>
<dbReference type="EC" id="1.2.1.38" evidence="5"/>
<proteinExistence type="inferred from homology"/>
<gene>
    <name evidence="5 8" type="primary">argC</name>
    <name evidence="8" type="ORF">GCM10022224_014670</name>
</gene>
<evidence type="ECO:0000313" key="8">
    <source>
        <dbReference type="EMBL" id="GAA3652749.1"/>
    </source>
</evidence>
<evidence type="ECO:0000256" key="6">
    <source>
        <dbReference type="PROSITE-ProRule" id="PRU10010"/>
    </source>
</evidence>
<feature type="active site" evidence="5 6">
    <location>
        <position position="144"/>
    </location>
</feature>
<feature type="domain" description="Semialdehyde dehydrogenase NAD-binding" evidence="7">
    <location>
        <begin position="2"/>
        <end position="136"/>
    </location>
</feature>
<evidence type="ECO:0000256" key="4">
    <source>
        <dbReference type="ARBA" id="ARBA00023002"/>
    </source>
</evidence>
<organism evidence="8 9">
    <name type="scientific">Nonomuraea antimicrobica</name>
    <dbReference type="NCBI Taxonomy" id="561173"/>
    <lineage>
        <taxon>Bacteria</taxon>
        <taxon>Bacillati</taxon>
        <taxon>Actinomycetota</taxon>
        <taxon>Actinomycetes</taxon>
        <taxon>Streptosporangiales</taxon>
        <taxon>Streptosporangiaceae</taxon>
        <taxon>Nonomuraea</taxon>
    </lineage>
</organism>
<dbReference type="PANTHER" id="PTHR32338">
    <property type="entry name" value="N-ACETYL-GAMMA-GLUTAMYL-PHOSPHATE REDUCTASE, CHLOROPLASTIC-RELATED-RELATED"/>
    <property type="match status" value="1"/>
</dbReference>
<reference evidence="9" key="1">
    <citation type="journal article" date="2019" name="Int. J. Syst. Evol. Microbiol.">
        <title>The Global Catalogue of Microorganisms (GCM) 10K type strain sequencing project: providing services to taxonomists for standard genome sequencing and annotation.</title>
        <authorList>
            <consortium name="The Broad Institute Genomics Platform"/>
            <consortium name="The Broad Institute Genome Sequencing Center for Infectious Disease"/>
            <person name="Wu L."/>
            <person name="Ma J."/>
        </authorList>
    </citation>
    <scope>NUCLEOTIDE SEQUENCE [LARGE SCALE GENOMIC DNA]</scope>
    <source>
        <strain evidence="9">JCM 16904</strain>
    </source>
</reference>
<dbReference type="NCBIfam" id="TIGR01850">
    <property type="entry name" value="argC"/>
    <property type="match status" value="1"/>
</dbReference>
<dbReference type="InterPro" id="IPR000534">
    <property type="entry name" value="Semialdehyde_DH_NAD-bd"/>
</dbReference>
<keyword evidence="9" id="KW-1185">Reference proteome</keyword>
<dbReference type="Pfam" id="PF22698">
    <property type="entry name" value="Semialdhyde_dhC_1"/>
    <property type="match status" value="1"/>
</dbReference>
<keyword evidence="5" id="KW-0963">Cytoplasm</keyword>
<dbReference type="PROSITE" id="PS01224">
    <property type="entry name" value="ARGC"/>
    <property type="match status" value="1"/>
</dbReference>
<dbReference type="HAMAP" id="MF_00150">
    <property type="entry name" value="ArgC_type1"/>
    <property type="match status" value="1"/>
</dbReference>
<evidence type="ECO:0000256" key="5">
    <source>
        <dbReference type="HAMAP-Rule" id="MF_00150"/>
    </source>
</evidence>
<keyword evidence="4 5" id="KW-0560">Oxidoreductase</keyword>
<dbReference type="InterPro" id="IPR058924">
    <property type="entry name" value="AGPR_dimerisation_dom"/>
</dbReference>
<dbReference type="SUPFAM" id="SSF55347">
    <property type="entry name" value="Glyceraldehyde-3-phosphate dehydrogenase-like, C-terminal domain"/>
    <property type="match status" value="1"/>
</dbReference>
<dbReference type="Gene3D" id="3.30.360.10">
    <property type="entry name" value="Dihydrodipicolinate Reductase, domain 2"/>
    <property type="match status" value="1"/>
</dbReference>
<accession>A0ABP7B962</accession>
<keyword evidence="1 5" id="KW-0055">Arginine biosynthesis</keyword>
<dbReference type="Pfam" id="PF01118">
    <property type="entry name" value="Semialdhyde_dh"/>
    <property type="match status" value="1"/>
</dbReference>
<evidence type="ECO:0000256" key="1">
    <source>
        <dbReference type="ARBA" id="ARBA00022571"/>
    </source>
</evidence>
<dbReference type="InterPro" id="IPR036291">
    <property type="entry name" value="NAD(P)-bd_dom_sf"/>
</dbReference>